<comment type="caution">
    <text evidence="2">The sequence shown here is derived from an EMBL/GenBank/DDBJ whole genome shotgun (WGS) entry which is preliminary data.</text>
</comment>
<sequence>MDPLLSVFAVAFALLAATVAGLDAARRGQSWAGTALAVGGATLLACSGVALADDALLAVYAAAVGRPLVVTTPRSYLGLLVAVAAAVTVAVLSGYGVLARFRSAV</sequence>
<proteinExistence type="predicted"/>
<organism evidence="2 3">
    <name type="scientific">Haloarcula limicola</name>
    <dbReference type="NCBI Taxonomy" id="1429915"/>
    <lineage>
        <taxon>Archaea</taxon>
        <taxon>Methanobacteriati</taxon>
        <taxon>Methanobacteriota</taxon>
        <taxon>Stenosarchaea group</taxon>
        <taxon>Halobacteria</taxon>
        <taxon>Halobacteriales</taxon>
        <taxon>Haloarculaceae</taxon>
        <taxon>Haloarcula</taxon>
    </lineage>
</organism>
<keyword evidence="1" id="KW-1133">Transmembrane helix</keyword>
<gene>
    <name evidence="2" type="ORF">KTS45_13030</name>
</gene>
<evidence type="ECO:0000313" key="2">
    <source>
        <dbReference type="EMBL" id="MBV0925121.1"/>
    </source>
</evidence>
<name>A0A8J8C429_9EURY</name>
<dbReference type="AlphaFoldDB" id="A0A8J8C429"/>
<evidence type="ECO:0000256" key="1">
    <source>
        <dbReference type="SAM" id="Phobius"/>
    </source>
</evidence>
<evidence type="ECO:0000313" key="3">
    <source>
        <dbReference type="Proteomes" id="UP000766550"/>
    </source>
</evidence>
<dbReference type="EMBL" id="JAHQXF010000002">
    <property type="protein sequence ID" value="MBV0925121.1"/>
    <property type="molecule type" value="Genomic_DNA"/>
</dbReference>
<dbReference type="RefSeq" id="WP_162317960.1">
    <property type="nucleotide sequence ID" value="NZ_JAHQXF010000002.1"/>
</dbReference>
<feature type="transmembrane region" description="Helical" evidence="1">
    <location>
        <begin position="76"/>
        <end position="98"/>
    </location>
</feature>
<keyword evidence="3" id="KW-1185">Reference proteome</keyword>
<feature type="transmembrane region" description="Helical" evidence="1">
    <location>
        <begin position="31"/>
        <end position="64"/>
    </location>
</feature>
<dbReference type="Proteomes" id="UP000766550">
    <property type="component" value="Unassembled WGS sequence"/>
</dbReference>
<keyword evidence="1" id="KW-0812">Transmembrane</keyword>
<protein>
    <submittedName>
        <fullName evidence="2">Uncharacterized protein</fullName>
    </submittedName>
</protein>
<keyword evidence="1" id="KW-0472">Membrane</keyword>
<accession>A0A8J8C429</accession>
<reference evidence="2 3" key="1">
    <citation type="submission" date="2021-06" db="EMBL/GenBank/DDBJ databases">
        <title>New haloarchaea isolates fom saline soil.</title>
        <authorList>
            <person name="Duran-Viseras A."/>
            <person name="Sanchez-Porro C.S."/>
            <person name="Ventosa A."/>
        </authorList>
    </citation>
    <scope>NUCLEOTIDE SEQUENCE [LARGE SCALE GENOMIC DNA]</scope>
    <source>
        <strain evidence="2 3">JCM 183640</strain>
    </source>
</reference>